<sequence>MTPEAFSALAARLGEGVQVQPVLDTVQFKVGGKAFATLGWPEAGWAIVKLTPRDQAAAMSLSDAVTPEPGRRRNSGVTLLRLERADAAVVASVLAAAFTHAYRGASVRRAAAAATVARGR</sequence>
<accession>A0A2N5D4I7</accession>
<gene>
    <name evidence="1" type="ORF">SGCZBJ_21370</name>
</gene>
<dbReference type="Proteomes" id="UP000234479">
    <property type="component" value="Unassembled WGS sequence"/>
</dbReference>
<organism evidence="1 2">
    <name type="scientific">Caulobacter zeae</name>
    <dbReference type="NCBI Taxonomy" id="2055137"/>
    <lineage>
        <taxon>Bacteria</taxon>
        <taxon>Pseudomonadati</taxon>
        <taxon>Pseudomonadota</taxon>
        <taxon>Alphaproteobacteria</taxon>
        <taxon>Caulobacterales</taxon>
        <taxon>Caulobacteraceae</taxon>
        <taxon>Caulobacter</taxon>
    </lineage>
</organism>
<dbReference type="AlphaFoldDB" id="A0A2N5D4I7"/>
<evidence type="ECO:0000313" key="2">
    <source>
        <dbReference type="Proteomes" id="UP000234479"/>
    </source>
</evidence>
<dbReference type="RefSeq" id="WP_101719950.1">
    <property type="nucleotide sequence ID" value="NZ_PJRS01000044.1"/>
</dbReference>
<comment type="caution">
    <text evidence="1">The sequence shown here is derived from an EMBL/GenBank/DDBJ whole genome shotgun (WGS) entry which is preliminary data.</text>
</comment>
<protein>
    <recommendedName>
        <fullName evidence="3">MmcQ/YjbR family DNA-binding protein</fullName>
    </recommendedName>
</protein>
<evidence type="ECO:0000313" key="1">
    <source>
        <dbReference type="EMBL" id="PLR20990.1"/>
    </source>
</evidence>
<dbReference type="OrthoDB" id="7193251at2"/>
<evidence type="ECO:0008006" key="3">
    <source>
        <dbReference type="Google" id="ProtNLM"/>
    </source>
</evidence>
<dbReference type="EMBL" id="PJRS01000044">
    <property type="protein sequence ID" value="PLR20990.1"/>
    <property type="molecule type" value="Genomic_DNA"/>
</dbReference>
<keyword evidence="2" id="KW-1185">Reference proteome</keyword>
<dbReference type="SUPFAM" id="SSF142906">
    <property type="entry name" value="YjbR-like"/>
    <property type="match status" value="1"/>
</dbReference>
<reference evidence="1 2" key="1">
    <citation type="submission" date="2017-12" db="EMBL/GenBank/DDBJ databases">
        <title>The genome sequence of Caulobacter sp. 410.</title>
        <authorList>
            <person name="Gao J."/>
            <person name="Mao X."/>
            <person name="Sun J."/>
        </authorList>
    </citation>
    <scope>NUCLEOTIDE SEQUENCE [LARGE SCALE GENOMIC DNA]</scope>
    <source>
        <strain evidence="1 2">410</strain>
    </source>
</reference>
<proteinExistence type="predicted"/>
<dbReference type="InterPro" id="IPR038056">
    <property type="entry name" value="YjbR-like_sf"/>
</dbReference>
<name>A0A2N5D4I7_9CAUL</name>